<dbReference type="InterPro" id="IPR012808">
    <property type="entry name" value="CHP02453"/>
</dbReference>
<dbReference type="AlphaFoldDB" id="J9FJI0"/>
<organism evidence="1">
    <name type="scientific">gut metagenome</name>
    <dbReference type="NCBI Taxonomy" id="749906"/>
    <lineage>
        <taxon>unclassified sequences</taxon>
        <taxon>metagenomes</taxon>
        <taxon>organismal metagenomes</taxon>
    </lineage>
</organism>
<feature type="non-terminal residue" evidence="1">
    <location>
        <position position="1"/>
    </location>
</feature>
<reference evidence="1" key="1">
    <citation type="journal article" date="2012" name="PLoS ONE">
        <title>Gene sets for utilization of primary and secondary nutrition supplies in the distal gut of endangered iberian lynx.</title>
        <authorList>
            <person name="Alcaide M."/>
            <person name="Messina E."/>
            <person name="Richter M."/>
            <person name="Bargiela R."/>
            <person name="Peplies J."/>
            <person name="Huws S.A."/>
            <person name="Newbold C.J."/>
            <person name="Golyshin P.N."/>
            <person name="Simon M.A."/>
            <person name="Lopez G."/>
            <person name="Yakimov M.M."/>
            <person name="Ferrer M."/>
        </authorList>
    </citation>
    <scope>NUCLEOTIDE SEQUENCE</scope>
</reference>
<accession>J9FJI0</accession>
<gene>
    <name evidence="1" type="ORF">EVA_16862</name>
</gene>
<sequence>DYVQYLYEPMKALGQELFAPFAQLPDMVLKVSRIYRDARMHPPEPYKQSLWLCIRQEVPWWGENPCLFLEMTPEGASYGFFFYHPKAEAMERFRKDIAAQPRAFLELMEKTRHSTQMPVTARCYRRPKASPLPELEPYYAWRDQISCVRQVPPGPELFDPKLKDQARNCSPV</sequence>
<evidence type="ECO:0000313" key="1">
    <source>
        <dbReference type="EMBL" id="EJW95031.1"/>
    </source>
</evidence>
<protein>
    <submittedName>
        <fullName evidence="1">Uncharacterized protein</fullName>
    </submittedName>
</protein>
<proteinExistence type="predicted"/>
<dbReference type="EMBL" id="AMCI01006038">
    <property type="protein sequence ID" value="EJW95031.1"/>
    <property type="molecule type" value="Genomic_DNA"/>
</dbReference>
<comment type="caution">
    <text evidence="1">The sequence shown here is derived from an EMBL/GenBank/DDBJ whole genome shotgun (WGS) entry which is preliminary data.</text>
</comment>
<dbReference type="Pfam" id="PF09365">
    <property type="entry name" value="DUF2461"/>
    <property type="match status" value="1"/>
</dbReference>
<name>J9FJI0_9ZZZZ</name>